<dbReference type="InterPro" id="IPR001789">
    <property type="entry name" value="Sig_transdc_resp-reg_receiver"/>
</dbReference>
<dbReference type="RefSeq" id="XP_020126432.1">
    <property type="nucleotide sequence ID" value="XM_020278223.1"/>
</dbReference>
<feature type="region of interest" description="Disordered" evidence="3">
    <location>
        <begin position="378"/>
        <end position="413"/>
    </location>
</feature>
<dbReference type="PRINTS" id="PR00344">
    <property type="entry name" value="BCTRLSENSOR"/>
</dbReference>
<feature type="compositionally biased region" description="Polar residues" evidence="3">
    <location>
        <begin position="298"/>
        <end position="317"/>
    </location>
</feature>
<feature type="region of interest" description="Disordered" evidence="3">
    <location>
        <begin position="472"/>
        <end position="497"/>
    </location>
</feature>
<dbReference type="InterPro" id="IPR003594">
    <property type="entry name" value="HATPase_dom"/>
</dbReference>
<dbReference type="SMART" id="SM00387">
    <property type="entry name" value="HATPase_c"/>
    <property type="match status" value="1"/>
</dbReference>
<dbReference type="FunFam" id="1.10.287.130:FF:000023">
    <property type="entry name" value="Sensor histidine kinase/response regulator, putative"/>
    <property type="match status" value="1"/>
</dbReference>
<dbReference type="GeneID" id="31018484"/>
<feature type="region of interest" description="Disordered" evidence="3">
    <location>
        <begin position="236"/>
        <end position="317"/>
    </location>
</feature>
<organism evidence="6 7">
    <name type="scientific">Diplodia corticola</name>
    <dbReference type="NCBI Taxonomy" id="236234"/>
    <lineage>
        <taxon>Eukaryota</taxon>
        <taxon>Fungi</taxon>
        <taxon>Dikarya</taxon>
        <taxon>Ascomycota</taxon>
        <taxon>Pezizomycotina</taxon>
        <taxon>Dothideomycetes</taxon>
        <taxon>Dothideomycetes incertae sedis</taxon>
        <taxon>Botryosphaeriales</taxon>
        <taxon>Botryosphaeriaceae</taxon>
        <taxon>Diplodia</taxon>
    </lineage>
</organism>
<dbReference type="Pfam" id="PF00512">
    <property type="entry name" value="HisKA"/>
    <property type="match status" value="1"/>
</dbReference>
<dbReference type="CDD" id="cd17546">
    <property type="entry name" value="REC_hyHK_CKI1_RcsC-like"/>
    <property type="match status" value="1"/>
</dbReference>
<dbReference type="Pfam" id="PF00072">
    <property type="entry name" value="Response_reg"/>
    <property type="match status" value="1"/>
</dbReference>
<evidence type="ECO:0000259" key="4">
    <source>
        <dbReference type="PROSITE" id="PS50109"/>
    </source>
</evidence>
<dbReference type="CDD" id="cd00082">
    <property type="entry name" value="HisKA"/>
    <property type="match status" value="1"/>
</dbReference>
<dbReference type="AlphaFoldDB" id="A0A1J9RQJ8"/>
<dbReference type="PROSITE" id="PS50110">
    <property type="entry name" value="RESPONSE_REGULATORY"/>
    <property type="match status" value="1"/>
</dbReference>
<comment type="caution">
    <text evidence="6">The sequence shown here is derived from an EMBL/GenBank/DDBJ whole genome shotgun (WGS) entry which is preliminary data.</text>
</comment>
<dbReference type="PANTHER" id="PTHR43719:SF11">
    <property type="entry name" value="HISTIDINE KINASE_RESPONSE REGULATOR, PUTATIVE-RELATED"/>
    <property type="match status" value="1"/>
</dbReference>
<dbReference type="InterPro" id="IPR029016">
    <property type="entry name" value="GAF-like_dom_sf"/>
</dbReference>
<dbReference type="InterPro" id="IPR005467">
    <property type="entry name" value="His_kinase_dom"/>
</dbReference>
<keyword evidence="7" id="KW-1185">Reference proteome</keyword>
<protein>
    <submittedName>
        <fullName evidence="6">Hsp90-like protein</fullName>
    </submittedName>
</protein>
<keyword evidence="1 2" id="KW-0597">Phosphoprotein</keyword>
<dbReference type="EMBL" id="MNUE01000065">
    <property type="protein sequence ID" value="OJD30172.1"/>
    <property type="molecule type" value="Genomic_DNA"/>
</dbReference>
<dbReference type="STRING" id="236234.A0A1J9RQJ8"/>
<name>A0A1J9RQJ8_9PEZI</name>
<evidence type="ECO:0000313" key="7">
    <source>
        <dbReference type="Proteomes" id="UP000183809"/>
    </source>
</evidence>
<dbReference type="PANTHER" id="PTHR43719">
    <property type="entry name" value="TWO-COMPONENT HISTIDINE KINASE"/>
    <property type="match status" value="1"/>
</dbReference>
<feature type="domain" description="Response regulatory" evidence="5">
    <location>
        <begin position="1121"/>
        <end position="1242"/>
    </location>
</feature>
<dbReference type="SMART" id="SM00448">
    <property type="entry name" value="REC"/>
    <property type="match status" value="1"/>
</dbReference>
<proteinExistence type="predicted"/>
<evidence type="ECO:0000256" key="1">
    <source>
        <dbReference type="ARBA" id="ARBA00022553"/>
    </source>
</evidence>
<evidence type="ECO:0000259" key="5">
    <source>
        <dbReference type="PROSITE" id="PS50110"/>
    </source>
</evidence>
<dbReference type="OrthoDB" id="303614at2759"/>
<dbReference type="InterPro" id="IPR036097">
    <property type="entry name" value="HisK_dim/P_sf"/>
</dbReference>
<dbReference type="Gene3D" id="3.30.565.10">
    <property type="entry name" value="Histidine kinase-like ATPase, C-terminal domain"/>
    <property type="match status" value="1"/>
</dbReference>
<gene>
    <name evidence="6" type="ORF">BKCO1_6500021</name>
</gene>
<dbReference type="Pfam" id="PF02518">
    <property type="entry name" value="HATPase_c"/>
    <property type="match status" value="1"/>
</dbReference>
<dbReference type="InterPro" id="IPR003661">
    <property type="entry name" value="HisK_dim/P_dom"/>
</dbReference>
<dbReference type="Gene3D" id="3.40.50.2300">
    <property type="match status" value="1"/>
</dbReference>
<dbReference type="SMART" id="SM00388">
    <property type="entry name" value="HisKA"/>
    <property type="match status" value="1"/>
</dbReference>
<dbReference type="Proteomes" id="UP000183809">
    <property type="component" value="Unassembled WGS sequence"/>
</dbReference>
<dbReference type="Gene3D" id="3.30.450.40">
    <property type="match status" value="1"/>
</dbReference>
<dbReference type="InterPro" id="IPR011006">
    <property type="entry name" value="CheY-like_superfamily"/>
</dbReference>
<dbReference type="GO" id="GO:0000155">
    <property type="term" value="F:phosphorelay sensor kinase activity"/>
    <property type="evidence" value="ECO:0007669"/>
    <property type="project" value="InterPro"/>
</dbReference>
<feature type="domain" description="Histidine kinase" evidence="4">
    <location>
        <begin position="589"/>
        <end position="884"/>
    </location>
</feature>
<dbReference type="InterPro" id="IPR004358">
    <property type="entry name" value="Sig_transdc_His_kin-like_C"/>
</dbReference>
<dbReference type="SUPFAM" id="SSF55874">
    <property type="entry name" value="ATPase domain of HSP90 chaperone/DNA topoisomerase II/histidine kinase"/>
    <property type="match status" value="1"/>
</dbReference>
<feature type="modified residue" description="4-aspartylphosphate" evidence="2">
    <location>
        <position position="1172"/>
    </location>
</feature>
<evidence type="ECO:0000256" key="3">
    <source>
        <dbReference type="SAM" id="MobiDB-lite"/>
    </source>
</evidence>
<dbReference type="FunFam" id="3.30.450.40:FF:000083">
    <property type="entry name" value="Sensor histidine kinase/response regulator, putative (AFU_orthologue AFUA_4G00660)"/>
    <property type="match status" value="1"/>
</dbReference>
<evidence type="ECO:0000256" key="2">
    <source>
        <dbReference type="PROSITE-ProRule" id="PRU00169"/>
    </source>
</evidence>
<dbReference type="InterPro" id="IPR036890">
    <property type="entry name" value="HATPase_C_sf"/>
</dbReference>
<feature type="compositionally biased region" description="Polar residues" evidence="3">
    <location>
        <begin position="279"/>
        <end position="288"/>
    </location>
</feature>
<dbReference type="InterPro" id="IPR050956">
    <property type="entry name" value="2C_system_His_kinase"/>
</dbReference>
<feature type="compositionally biased region" description="Low complexity" evidence="3">
    <location>
        <begin position="259"/>
        <end position="269"/>
    </location>
</feature>
<dbReference type="Gene3D" id="1.10.287.130">
    <property type="match status" value="1"/>
</dbReference>
<accession>A0A1J9RQJ8</accession>
<reference evidence="6 7" key="1">
    <citation type="submission" date="2016-10" db="EMBL/GenBank/DDBJ databases">
        <title>Proteomics and genomics reveal pathogen-plant mechanisms compatible with a hemibiotrophic lifestyle of Diplodia corticola.</title>
        <authorList>
            <person name="Fernandes I."/>
            <person name="De Jonge R."/>
            <person name="Van De Peer Y."/>
            <person name="Devreese B."/>
            <person name="Alves A."/>
            <person name="Esteves A.C."/>
        </authorList>
    </citation>
    <scope>NUCLEOTIDE SEQUENCE [LARGE SCALE GENOMIC DNA]</scope>
    <source>
        <strain evidence="6 7">CBS 112549</strain>
    </source>
</reference>
<dbReference type="SUPFAM" id="SSF55781">
    <property type="entry name" value="GAF domain-like"/>
    <property type="match status" value="1"/>
</dbReference>
<evidence type="ECO:0000313" key="6">
    <source>
        <dbReference type="EMBL" id="OJD30172.1"/>
    </source>
</evidence>
<dbReference type="SUPFAM" id="SSF52172">
    <property type="entry name" value="CheY-like"/>
    <property type="match status" value="1"/>
</dbReference>
<dbReference type="PROSITE" id="PS50109">
    <property type="entry name" value="HIS_KIN"/>
    <property type="match status" value="1"/>
</dbReference>
<sequence>MNCNTARDRETYRFYQAAINALELRLVEDAPGCTVPPVGFVPRACKDTALTAFAQLGALRLNAHRGLISLLDGKYQYILAEATRTLSLLPTIEPDPNDNLWLGSVIISRSKGICEHVLSLGDVLQGPIYVGSDIPAVIINDLAEDPRFKDRSYVLEVPKVRFYAGVPLRSPWGTIIGAFCVFGHEPRNGLAQEELLALQGIATTVMAYLETSKAKEGHRRYEQMLHGLTSFVTGETSIKSLDNSKRTTPGRPLPGRQNSSSSVNAGSSSEDPGKPTAGVRNTTAQGIQNPKGKKRPSVLSTSTGTARKKSTISLQESMLPSGSKNMFSRAASIMRESIDVCGCIMFDASFATYGAAIDSPYGAASVKSQLKGAGTFFADTSSNRGPGGDESSPRGEPFGPGIQTSSSEGDGLSDKKMCEVLGHSIKEGASMPVDDSGSFCPNLAEKDLKKLLKRYPLGHIFNVSGLGDISSSQSSDSVPEMAPSSKVIGSKDSRARGSRKVLGDRESSLLQKLLATTPGARSIAILPLWDYQRSRWFSGCLCWTTEQSRILYPDVDLIYLQAFGNSVMMELSRLDAVTSDRAKTTFVASISHELRCPLHGILGGVQFLQDTPLGAYQAGMLDSVAMCGKTLLDTIDHVLDFSKVNTFTKQPLKAAGSRRQEPIDLMVRKGSQSLSEPANLFANVDLALLTEEVVEAVFVGHSHRGAPIRLEQVNDQAKAWPSPGIALHQASSRTMPQADNLERKSDSVVRLILDIPHRQNWTVTTQPGAWRRIVMNLVGNALKYTTSGYIRVSMRTKQAENNPRQDPNKINVMLTVSDSGKGISAEYLRGGLWRPFSQEDSFSPGTGLGLSIVRQIVQGLRGTIDLKSEVQVGTEVKVDLSLPLAENSPGPDNEDRYLPLVASQVRNHPICILETTSSDDLDDSAPLVQKARHDLGVAVLRTLKGWFGADAVVSNLFTALSADVIFCLEPRLEFLSTLKSMLSPEKKPLVIFIVLHAAEAAKLRSDPRVLCSKLIVDIITQPCGPRKLAKALTQDLDHRDRQMPLTITPLASPTEGTPGDVSPTIEWKSPAWRPTHFGNAPSNSRARTNSILDHDTIPRTLADKYSANTSVHEPPTTSHLRILLVDDNRINLSLLTAFMRRYNFDYQEAMNGLQAVEMYKQAGGQFDYILMDLTMPVMDGMAATREIRRHEQREGLQPTIVIALTGLASAAARVDALNSGINFFLTKPVKFQALHHMLKGVTAGAVALGGPASPPSSSSPPIPPLP</sequence>
<dbReference type="SUPFAM" id="SSF47384">
    <property type="entry name" value="Homodimeric domain of signal transducing histidine kinase"/>
    <property type="match status" value="1"/>
</dbReference>